<feature type="region of interest" description="Disordered" evidence="3">
    <location>
        <begin position="320"/>
        <end position="348"/>
    </location>
</feature>
<evidence type="ECO:0000256" key="3">
    <source>
        <dbReference type="SAM" id="MobiDB-lite"/>
    </source>
</evidence>
<evidence type="ECO:0000259" key="4">
    <source>
        <dbReference type="PROSITE" id="PS50195"/>
    </source>
</evidence>
<comment type="caution">
    <text evidence="5">The sequence shown here is derived from an EMBL/GenBank/DDBJ whole genome shotgun (WGS) entry which is preliminary data.</text>
</comment>
<feature type="compositionally biased region" description="Polar residues" evidence="3">
    <location>
        <begin position="320"/>
        <end position="330"/>
    </location>
</feature>
<evidence type="ECO:0000313" key="6">
    <source>
        <dbReference type="Proteomes" id="UP000245699"/>
    </source>
</evidence>
<evidence type="ECO:0000256" key="1">
    <source>
        <dbReference type="ARBA" id="ARBA00004287"/>
    </source>
</evidence>
<dbReference type="Pfam" id="PF00787">
    <property type="entry name" value="PX"/>
    <property type="match status" value="1"/>
</dbReference>
<evidence type="ECO:0000256" key="2">
    <source>
        <dbReference type="ARBA" id="ARBA00014268"/>
    </source>
</evidence>
<dbReference type="SMART" id="SM00312">
    <property type="entry name" value="PX"/>
    <property type="match status" value="1"/>
</dbReference>
<accession>A0A2T9YBL6</accession>
<proteinExistence type="predicted"/>
<protein>
    <recommendedName>
        <fullName evidence="2">Sorting nexin MVP1</fullName>
    </recommendedName>
</protein>
<gene>
    <name evidence="5" type="ORF">BB559_004979</name>
</gene>
<name>A0A2T9YBL6_9FUNG</name>
<comment type="subcellular location">
    <subcellularLocation>
        <location evidence="1">Membrane</location>
        <topology evidence="1">Peripheral membrane protein</topology>
        <orientation evidence="1">Cytoplasmic side</orientation>
    </subcellularLocation>
</comment>
<dbReference type="GO" id="GO:0035091">
    <property type="term" value="F:phosphatidylinositol binding"/>
    <property type="evidence" value="ECO:0007669"/>
    <property type="project" value="InterPro"/>
</dbReference>
<dbReference type="Proteomes" id="UP000245699">
    <property type="component" value="Unassembled WGS sequence"/>
</dbReference>
<dbReference type="AlphaFoldDB" id="A0A2T9YBL6"/>
<dbReference type="InterPro" id="IPR036871">
    <property type="entry name" value="PX_dom_sf"/>
</dbReference>
<dbReference type="GO" id="GO:0031901">
    <property type="term" value="C:early endosome membrane"/>
    <property type="evidence" value="ECO:0007669"/>
    <property type="project" value="TreeGrafter"/>
</dbReference>
<dbReference type="SUPFAM" id="SSF64268">
    <property type="entry name" value="PX domain"/>
    <property type="match status" value="1"/>
</dbReference>
<dbReference type="InterPro" id="IPR001683">
    <property type="entry name" value="PX_dom"/>
</dbReference>
<dbReference type="PANTHER" id="PTHR46571">
    <property type="entry name" value="SORTING NEXIN-8"/>
    <property type="match status" value="1"/>
</dbReference>
<feature type="region of interest" description="Disordered" evidence="3">
    <location>
        <begin position="262"/>
        <end position="284"/>
    </location>
</feature>
<sequence>MDEYNIRAQLVQIFNITDAVSVCLSSESLNLINLERERIGQNVKLSDCKFEDFESGIYSLNKCISYYKSQRSLNIFASRLKELQETYFDNLMFKLKVKSVDIGDEENDFDSVKAQLMISLIQSIATLPRPSRTEEMMEFAKKHAHLLDTYEYQNEEREANAESLAYTKTINYLNGTKSPLPNIVSNKSQVGNYSYDYTPQLNTVNYYPDGAAGRLRGANKVLYAESNPEIGTAERNFYRNSESGNVKFNAGKFDGDNVPLEALDSPLMNKGNNGPYDSKRTRSNESNPVIKINNLNHPEIGTEEYIDNNFKPGESSSVKNFGRNQENKTLLPNKPLSPVPMLSKDNKSAPPDEIIYPEAVGSGISPKRFATDVRIVSHKIVDNRVDSHAEYIIVLSLSNGSKITVNRRYTDFVNLRYVLTEAYPSFRQRIPKLPPKRLIGNLDQQFLQSREHTLQYFIAYVTLHPIIGSSSYVKSWFLGSLDNKKTRSFLG</sequence>
<dbReference type="InterPro" id="IPR028662">
    <property type="entry name" value="SNX8/Mvp1"/>
</dbReference>
<evidence type="ECO:0000313" key="5">
    <source>
        <dbReference type="EMBL" id="PVU89728.1"/>
    </source>
</evidence>
<dbReference type="GO" id="GO:0006886">
    <property type="term" value="P:intracellular protein transport"/>
    <property type="evidence" value="ECO:0007669"/>
    <property type="project" value="TreeGrafter"/>
</dbReference>
<dbReference type="Gene3D" id="3.30.1520.10">
    <property type="entry name" value="Phox-like domain"/>
    <property type="match status" value="1"/>
</dbReference>
<keyword evidence="6" id="KW-1185">Reference proteome</keyword>
<dbReference type="STRING" id="61424.A0A2T9YBL6"/>
<feature type="domain" description="PX" evidence="4">
    <location>
        <begin position="369"/>
        <end position="484"/>
    </location>
</feature>
<dbReference type="OrthoDB" id="10254720at2759"/>
<organism evidence="5 6">
    <name type="scientific">Furculomyces boomerangus</name>
    <dbReference type="NCBI Taxonomy" id="61424"/>
    <lineage>
        <taxon>Eukaryota</taxon>
        <taxon>Fungi</taxon>
        <taxon>Fungi incertae sedis</taxon>
        <taxon>Zoopagomycota</taxon>
        <taxon>Kickxellomycotina</taxon>
        <taxon>Harpellomycetes</taxon>
        <taxon>Harpellales</taxon>
        <taxon>Harpellaceae</taxon>
        <taxon>Furculomyces</taxon>
    </lineage>
</organism>
<dbReference type="EMBL" id="MBFT01000525">
    <property type="protein sequence ID" value="PVU89728.1"/>
    <property type="molecule type" value="Genomic_DNA"/>
</dbReference>
<dbReference type="GO" id="GO:0034498">
    <property type="term" value="P:early endosome to Golgi transport"/>
    <property type="evidence" value="ECO:0007669"/>
    <property type="project" value="TreeGrafter"/>
</dbReference>
<dbReference type="GO" id="GO:0005829">
    <property type="term" value="C:cytosol"/>
    <property type="evidence" value="ECO:0007669"/>
    <property type="project" value="GOC"/>
</dbReference>
<reference evidence="5 6" key="1">
    <citation type="journal article" date="2018" name="MBio">
        <title>Comparative Genomics Reveals the Core Gene Toolbox for the Fungus-Insect Symbiosis.</title>
        <authorList>
            <person name="Wang Y."/>
            <person name="Stata M."/>
            <person name="Wang W."/>
            <person name="Stajich J.E."/>
            <person name="White M.M."/>
            <person name="Moncalvo J.M."/>
        </authorList>
    </citation>
    <scope>NUCLEOTIDE SEQUENCE [LARGE SCALE GENOMIC DNA]</scope>
    <source>
        <strain evidence="5 6">AUS-77-4</strain>
    </source>
</reference>
<dbReference type="PANTHER" id="PTHR46571:SF1">
    <property type="entry name" value="SORTING NEXIN-8"/>
    <property type="match status" value="1"/>
</dbReference>
<dbReference type="PROSITE" id="PS50195">
    <property type="entry name" value="PX"/>
    <property type="match status" value="1"/>
</dbReference>